<evidence type="ECO:0000256" key="6">
    <source>
        <dbReference type="ARBA" id="ARBA00023235"/>
    </source>
</evidence>
<reference evidence="9" key="1">
    <citation type="submission" date="2016-11" db="EMBL/GenBank/DDBJ databases">
        <authorList>
            <person name="Varghese N."/>
            <person name="Submissions S."/>
        </authorList>
    </citation>
    <scope>NUCLEOTIDE SEQUENCE [LARGE SCALE GENOMIC DNA]</scope>
    <source>
        <strain evidence="9">DSM 17957</strain>
    </source>
</reference>
<dbReference type="CDD" id="cd16011">
    <property type="entry name" value="iPGM_like"/>
    <property type="match status" value="1"/>
</dbReference>
<dbReference type="InterPro" id="IPR004456">
    <property type="entry name" value="Pglycerate_mutase_ApgM"/>
</dbReference>
<dbReference type="OrthoDB" id="9804453at2"/>
<dbReference type="InterPro" id="IPR042253">
    <property type="entry name" value="Pglycerate_mutase_ApgM_sf"/>
</dbReference>
<dbReference type="InterPro" id="IPR006124">
    <property type="entry name" value="Metalloenzyme"/>
</dbReference>
<comment type="pathway">
    <text evidence="3">Carbohydrate degradation.</text>
</comment>
<dbReference type="RefSeq" id="WP_110942816.1">
    <property type="nucleotide sequence ID" value="NZ_FQZV01000100.1"/>
</dbReference>
<evidence type="ECO:0000313" key="9">
    <source>
        <dbReference type="Proteomes" id="UP000184536"/>
    </source>
</evidence>
<dbReference type="PANTHER" id="PTHR31209:SF0">
    <property type="entry name" value="METALLOENZYME DOMAIN-CONTAINING PROTEIN"/>
    <property type="match status" value="1"/>
</dbReference>
<proteinExistence type="inferred from homology"/>
<dbReference type="GO" id="GO:0006096">
    <property type="term" value="P:glycolytic process"/>
    <property type="evidence" value="ECO:0007669"/>
    <property type="project" value="UniProtKB-KW"/>
</dbReference>
<comment type="similarity">
    <text evidence="4">Belongs to the BPG-independent phosphoglycerate mutase family. A-PGAM subfamily.</text>
</comment>
<keyword evidence="6" id="KW-0413">Isomerase</keyword>
<comment type="function">
    <text evidence="2">Catalyzes the interconversion of 2-phosphoglycerate and 3-phosphoglycerate.</text>
</comment>
<dbReference type="EMBL" id="FQZV01000100">
    <property type="protein sequence ID" value="SHK21950.1"/>
    <property type="molecule type" value="Genomic_DNA"/>
</dbReference>
<dbReference type="NCBIfam" id="NF003160">
    <property type="entry name" value="PRK04135.1"/>
    <property type="match status" value="1"/>
</dbReference>
<dbReference type="Gene3D" id="3.40.720.10">
    <property type="entry name" value="Alkaline Phosphatase, subunit A"/>
    <property type="match status" value="1"/>
</dbReference>
<evidence type="ECO:0000259" key="7">
    <source>
        <dbReference type="Pfam" id="PF01676"/>
    </source>
</evidence>
<name>A0A1M6QPD0_9FIRM</name>
<keyword evidence="5" id="KW-0324">Glycolysis</keyword>
<gene>
    <name evidence="8" type="ORF">SAMN02745975_03893</name>
</gene>
<dbReference type="GO" id="GO:0004619">
    <property type="term" value="F:phosphoglycerate mutase activity"/>
    <property type="evidence" value="ECO:0007669"/>
    <property type="project" value="UniProtKB-EC"/>
</dbReference>
<dbReference type="AlphaFoldDB" id="A0A1M6QPD0"/>
<dbReference type="Proteomes" id="UP000184536">
    <property type="component" value="Unassembled WGS sequence"/>
</dbReference>
<protein>
    <submittedName>
        <fullName evidence="8">Phosphoglycerate mutase</fullName>
    </submittedName>
</protein>
<feature type="domain" description="Metalloenzyme" evidence="7">
    <location>
        <begin position="17"/>
        <end position="394"/>
    </location>
</feature>
<evidence type="ECO:0000313" key="8">
    <source>
        <dbReference type="EMBL" id="SHK21950.1"/>
    </source>
</evidence>
<keyword evidence="9" id="KW-1185">Reference proteome</keyword>
<evidence type="ECO:0000256" key="2">
    <source>
        <dbReference type="ARBA" id="ARBA00002315"/>
    </source>
</evidence>
<organism evidence="8 9">
    <name type="scientific">Geosporobacter subterraneus DSM 17957</name>
    <dbReference type="NCBI Taxonomy" id="1121919"/>
    <lineage>
        <taxon>Bacteria</taxon>
        <taxon>Bacillati</taxon>
        <taxon>Bacillota</taxon>
        <taxon>Clostridia</taxon>
        <taxon>Peptostreptococcales</taxon>
        <taxon>Thermotaleaceae</taxon>
        <taxon>Geosporobacter</taxon>
    </lineage>
</organism>
<dbReference type="InterPro" id="IPR017850">
    <property type="entry name" value="Alkaline_phosphatase_core_sf"/>
</dbReference>
<evidence type="ECO:0000256" key="1">
    <source>
        <dbReference type="ARBA" id="ARBA00000370"/>
    </source>
</evidence>
<dbReference type="STRING" id="1121919.SAMN02745975_03893"/>
<evidence type="ECO:0000256" key="4">
    <source>
        <dbReference type="ARBA" id="ARBA00005524"/>
    </source>
</evidence>
<dbReference type="Pfam" id="PF01676">
    <property type="entry name" value="Metalloenzyme"/>
    <property type="match status" value="1"/>
</dbReference>
<evidence type="ECO:0000256" key="3">
    <source>
        <dbReference type="ARBA" id="ARBA00004921"/>
    </source>
</evidence>
<dbReference type="PANTHER" id="PTHR31209">
    <property type="entry name" value="COFACTOR-INDEPENDENT PHOSPHOGLYCERATE MUTASE"/>
    <property type="match status" value="1"/>
</dbReference>
<dbReference type="SUPFAM" id="SSF53649">
    <property type="entry name" value="Alkaline phosphatase-like"/>
    <property type="match status" value="1"/>
</dbReference>
<accession>A0A1M6QPD0</accession>
<sequence>MHYDQIISDTVKSNNSKIVMLVMDGVGDIRSPKFHNKTPLEYANTPNLDRLASESSLGRCIPILPGITPGSGPGHLGLFGYDPLQVTIGRGVLEAVGIGFDLKNGDVAARCNFATMNEQGRITDRRAGRISTEITESLCKKLKSIHEIDGVEIIIEPGKGHRFVTVFRSKDKEIGALINDTDPLEEGKSPITAKGENPPSEFLAGVINKFVQLGYDLLKDEHPANAFLLRGIASKPKIPTMRDKYLLESAAIAAYPMYRGIASLLGMTLLPAADSIEGLFKTYLEYRHKYDFFFIHVKGTDQAGEDGDFDAKVSCIEKVDRALPILLEHTPDVLAITGDHSSPCAMRSHSWHPVPILIHGPFTGADDVAFFHENACNQGSLGFFESKYLMGLLLSNAKRLDKYGA</sequence>
<evidence type="ECO:0000256" key="5">
    <source>
        <dbReference type="ARBA" id="ARBA00023152"/>
    </source>
</evidence>
<dbReference type="Gene3D" id="3.30.70.2130">
    <property type="entry name" value="Metalloenzyme domain"/>
    <property type="match status" value="1"/>
</dbReference>
<comment type="catalytic activity">
    <reaction evidence="1">
        <text>(2R)-2-phosphoglycerate = (2R)-3-phosphoglycerate</text>
        <dbReference type="Rhea" id="RHEA:15901"/>
        <dbReference type="ChEBI" id="CHEBI:58272"/>
        <dbReference type="ChEBI" id="CHEBI:58289"/>
        <dbReference type="EC" id="5.4.2.12"/>
    </reaction>
</comment>
<dbReference type="PIRSF" id="PIRSF006392">
    <property type="entry name" value="IPGAM_arch"/>
    <property type="match status" value="1"/>
</dbReference>
<dbReference type="NCBIfam" id="TIGR00306">
    <property type="entry name" value="apgM"/>
    <property type="match status" value="1"/>
</dbReference>
<dbReference type="GO" id="GO:0046872">
    <property type="term" value="F:metal ion binding"/>
    <property type="evidence" value="ECO:0007669"/>
    <property type="project" value="InterPro"/>
</dbReference>
<dbReference type="Pfam" id="PF10143">
    <property type="entry name" value="PhosphMutase"/>
    <property type="match status" value="1"/>
</dbReference>